<dbReference type="EMBL" id="CP018762">
    <property type="protein sequence ID" value="APZ34148.1"/>
    <property type="molecule type" value="Genomic_DNA"/>
</dbReference>
<keyword evidence="2" id="KW-1185">Reference proteome</keyword>
<sequence>MDDETLIELRALRARAYGPDADIDADCLTVVPAGAVSQDGTTIEGQMYYGCAAGAFPAVAQFTISETSPDELQEAFGLGTSLQFVLAPEGVGVFADPPRPTPSVSASIVAG</sequence>
<dbReference type="RefSeq" id="WP_076690464.1">
    <property type="nucleotide sequence ID" value="NZ_JAFBCQ010000001.1"/>
</dbReference>
<evidence type="ECO:0000313" key="2">
    <source>
        <dbReference type="Proteomes" id="UP000187185"/>
    </source>
</evidence>
<dbReference type="KEGG" id="maur:BOH66_07725"/>
<proteinExistence type="predicted"/>
<organism evidence="1 2">
    <name type="scientific">Microbacterium aurum</name>
    <dbReference type="NCBI Taxonomy" id="36805"/>
    <lineage>
        <taxon>Bacteria</taxon>
        <taxon>Bacillati</taxon>
        <taxon>Actinomycetota</taxon>
        <taxon>Actinomycetes</taxon>
        <taxon>Micrococcales</taxon>
        <taxon>Microbacteriaceae</taxon>
        <taxon>Microbacterium</taxon>
    </lineage>
</organism>
<reference evidence="1 2" key="1">
    <citation type="submission" date="2016-12" db="EMBL/GenBank/DDBJ databases">
        <title>Complete genome sequence of Microbacterium aurum KACC 15219.</title>
        <authorList>
            <person name="Jung Y."/>
            <person name="Shin J.-H."/>
            <person name="Lee Y.-J."/>
            <person name="Yi H."/>
            <person name="Bahn Y.-S."/>
            <person name="Kim J.F."/>
            <person name="Lee D.-W."/>
        </authorList>
    </citation>
    <scope>NUCLEOTIDE SEQUENCE [LARGE SCALE GENOMIC DNA]</scope>
    <source>
        <strain evidence="1 2">KACC 15219</strain>
    </source>
</reference>
<protein>
    <submittedName>
        <fullName evidence="1">Uncharacterized protein</fullName>
    </submittedName>
</protein>
<gene>
    <name evidence="1" type="ORF">BOH66_07725</name>
</gene>
<evidence type="ECO:0000313" key="1">
    <source>
        <dbReference type="EMBL" id="APZ34148.1"/>
    </source>
</evidence>
<accession>A0A1P8U7Q7</accession>
<name>A0A1P8U7Q7_9MICO</name>
<dbReference type="Proteomes" id="UP000187185">
    <property type="component" value="Chromosome"/>
</dbReference>
<dbReference type="AlphaFoldDB" id="A0A1P8U7Q7"/>
<dbReference type="STRING" id="36805.BOH66_07725"/>